<gene>
    <name evidence="1" type="ORF">ARMOST_08108</name>
</gene>
<evidence type="ECO:0008006" key="3">
    <source>
        <dbReference type="Google" id="ProtNLM"/>
    </source>
</evidence>
<dbReference type="OMA" id="PRARIMY"/>
<organism evidence="1 2">
    <name type="scientific">Armillaria ostoyae</name>
    <name type="common">Armillaria root rot fungus</name>
    <dbReference type="NCBI Taxonomy" id="47428"/>
    <lineage>
        <taxon>Eukaryota</taxon>
        <taxon>Fungi</taxon>
        <taxon>Dikarya</taxon>
        <taxon>Basidiomycota</taxon>
        <taxon>Agaricomycotina</taxon>
        <taxon>Agaricomycetes</taxon>
        <taxon>Agaricomycetidae</taxon>
        <taxon>Agaricales</taxon>
        <taxon>Marasmiineae</taxon>
        <taxon>Physalacriaceae</taxon>
        <taxon>Armillaria</taxon>
    </lineage>
</organism>
<accession>A0A284R7N9</accession>
<reference evidence="2" key="1">
    <citation type="journal article" date="2017" name="Nat. Ecol. Evol.">
        <title>Genome expansion and lineage-specific genetic innovations in the forest pathogenic fungi Armillaria.</title>
        <authorList>
            <person name="Sipos G."/>
            <person name="Prasanna A.N."/>
            <person name="Walter M.C."/>
            <person name="O'Connor E."/>
            <person name="Balint B."/>
            <person name="Krizsan K."/>
            <person name="Kiss B."/>
            <person name="Hess J."/>
            <person name="Varga T."/>
            <person name="Slot J."/>
            <person name="Riley R."/>
            <person name="Boka B."/>
            <person name="Rigling D."/>
            <person name="Barry K."/>
            <person name="Lee J."/>
            <person name="Mihaltcheva S."/>
            <person name="LaButti K."/>
            <person name="Lipzen A."/>
            <person name="Waldron R."/>
            <person name="Moloney N.M."/>
            <person name="Sperisen C."/>
            <person name="Kredics L."/>
            <person name="Vagvoelgyi C."/>
            <person name="Patrignani A."/>
            <person name="Fitzpatrick D."/>
            <person name="Nagy I."/>
            <person name="Doyle S."/>
            <person name="Anderson J.B."/>
            <person name="Grigoriev I.V."/>
            <person name="Gueldener U."/>
            <person name="Muensterkoetter M."/>
            <person name="Nagy L.G."/>
        </authorList>
    </citation>
    <scope>NUCLEOTIDE SEQUENCE [LARGE SCALE GENOMIC DNA]</scope>
    <source>
        <strain evidence="2">C18/9</strain>
    </source>
</reference>
<dbReference type="OrthoDB" id="2928798at2759"/>
<protein>
    <recommendedName>
        <fullName evidence="3">F-box domain-containing protein</fullName>
    </recommendedName>
</protein>
<evidence type="ECO:0000313" key="1">
    <source>
        <dbReference type="EMBL" id="SJL04738.1"/>
    </source>
</evidence>
<sequence length="398" mass="44887">MAQPTLRDYLHLGANQTFSCHALYFHLQSSHSLLRALGIPRNGRVPTQLIAPDTVVALHIDQPSNLEQDSYFPHVLNRLKDERVLITKIMLGQTNWYKFQGASSLNFSGFCHIKHLTIRGSAFSESHLCSVLSSLPTLRTLELHNNSMQDPPNPVRAVFASGDRPTIGTLALTIGNDTCWTLLDLLVSDRSPLNIGKLERLVLWRARGIPPAGGNSLLSRRVSSILQWMNFPFALELDDFKITAPMPPMANLVNIKELTITLGVTNNYYDFNYQTLVWWTETLKNIPGWTKLCKITIKVELGPSTSASAPHPHDLAQWEAFDDALCRIEIYSGLEQLRYSVVPKSGYAGHPGYDCDTMRRWLCLRCLPRARIMYTASEDCDFRVLDWADREVDVSGFT</sequence>
<dbReference type="InterPro" id="IPR032675">
    <property type="entry name" value="LRR_dom_sf"/>
</dbReference>
<dbReference type="SUPFAM" id="SSF52047">
    <property type="entry name" value="RNI-like"/>
    <property type="match status" value="1"/>
</dbReference>
<evidence type="ECO:0000313" key="2">
    <source>
        <dbReference type="Proteomes" id="UP000219338"/>
    </source>
</evidence>
<dbReference type="AlphaFoldDB" id="A0A284R7N9"/>
<keyword evidence="2" id="KW-1185">Reference proteome</keyword>
<dbReference type="Gene3D" id="3.80.10.10">
    <property type="entry name" value="Ribonuclease Inhibitor"/>
    <property type="match status" value="1"/>
</dbReference>
<dbReference type="Proteomes" id="UP000219338">
    <property type="component" value="Unassembled WGS sequence"/>
</dbReference>
<dbReference type="EMBL" id="FUEG01000005">
    <property type="protein sequence ID" value="SJL04738.1"/>
    <property type="molecule type" value="Genomic_DNA"/>
</dbReference>
<proteinExistence type="predicted"/>
<name>A0A284R7N9_ARMOS</name>